<dbReference type="PANTHER" id="PTHR34400">
    <property type="match status" value="1"/>
</dbReference>
<dbReference type="Proteomes" id="UP000295334">
    <property type="component" value="Unassembled WGS sequence"/>
</dbReference>
<evidence type="ECO:0000313" key="4">
    <source>
        <dbReference type="Proteomes" id="UP000295334"/>
    </source>
</evidence>
<proteinExistence type="predicted"/>
<dbReference type="SUPFAM" id="SSF47240">
    <property type="entry name" value="Ferritin-like"/>
    <property type="match status" value="1"/>
</dbReference>
<keyword evidence="4" id="KW-1185">Reference proteome</keyword>
<dbReference type="PANTHER" id="PTHR34400:SF4">
    <property type="entry name" value="MEMBRANE PROTEIN"/>
    <property type="match status" value="1"/>
</dbReference>
<evidence type="ECO:0000313" key="3">
    <source>
        <dbReference type="EMBL" id="TCJ19607.1"/>
    </source>
</evidence>
<dbReference type="Pfam" id="PF12902">
    <property type="entry name" value="Ferritin-like"/>
    <property type="match status" value="1"/>
</dbReference>
<gene>
    <name evidence="3" type="ORF">EPD60_00340</name>
</gene>
<dbReference type="EMBL" id="SJZI01000001">
    <property type="protein sequence ID" value="TCJ19607.1"/>
    <property type="molecule type" value="Genomic_DNA"/>
</dbReference>
<accession>A0A4R1BQN7</accession>
<evidence type="ECO:0000256" key="1">
    <source>
        <dbReference type="SAM" id="MobiDB-lite"/>
    </source>
</evidence>
<dbReference type="RefSeq" id="WP_131445540.1">
    <property type="nucleotide sequence ID" value="NZ_SJZI01000001.1"/>
</dbReference>
<dbReference type="InterPro" id="IPR009078">
    <property type="entry name" value="Ferritin-like_SF"/>
</dbReference>
<sequence>MSPLFQNNNPQRHKLTPSAVRQEARAEGKAVLMAEPAGDRIETIEDLREELQDAMQLELSTIPPYLTALYSIREGANSEAVRIIRSVVVEEMLHLIMVANLINAVGGKPDVNKAAATLSYPTALPRIVPDFEVGLLPFSREAIKTFMRIELPQPPKEMPEGLLKARVKRLYPTIGAFYEALREAIERLEHEAKAGNPEDTIFTGDPKLQVQAGEYYGSGGQIVPVYDLAGARLVIDEIEGQGEGIDGTILDGDHIRFGEGIEYAHYFRFKEIDEESYYREHDHPAKPTGGPLRVDWNAVYPLLHNPTMKQYERRPEVFALAQSFNQAYTDLIANINLAVNGKPEKMQQSIALMYELRYKAIALMNVPVDDGRNAAPTFEIVDKMFQ</sequence>
<dbReference type="AlphaFoldDB" id="A0A4R1BQN7"/>
<dbReference type="Gene3D" id="1.20.1260.10">
    <property type="match status" value="1"/>
</dbReference>
<dbReference type="InterPro" id="IPR026820">
    <property type="entry name" value="VioB/RebD_dom"/>
</dbReference>
<dbReference type="InterPro" id="IPR012347">
    <property type="entry name" value="Ferritin-like"/>
</dbReference>
<protein>
    <recommendedName>
        <fullName evidence="2">Iminophenyl-pyruvate dimer synthase domain-containing protein</fullName>
    </recommendedName>
</protein>
<feature type="compositionally biased region" description="Polar residues" evidence="1">
    <location>
        <begin position="1"/>
        <end position="10"/>
    </location>
</feature>
<dbReference type="OrthoDB" id="9800162at2"/>
<evidence type="ECO:0000259" key="2">
    <source>
        <dbReference type="Pfam" id="PF12902"/>
    </source>
</evidence>
<feature type="region of interest" description="Disordered" evidence="1">
    <location>
        <begin position="1"/>
        <end position="21"/>
    </location>
</feature>
<feature type="domain" description="Iminophenyl-pyruvate dimer synthase" evidence="2">
    <location>
        <begin position="51"/>
        <end position="273"/>
    </location>
</feature>
<name>A0A4R1BQN7_9BACT</name>
<reference evidence="3 4" key="1">
    <citation type="submission" date="2019-03" db="EMBL/GenBank/DDBJ databases">
        <authorList>
            <person name="Kim M.K.M."/>
        </authorList>
    </citation>
    <scope>NUCLEOTIDE SEQUENCE [LARGE SCALE GENOMIC DNA]</scope>
    <source>
        <strain evidence="3 4">17J68-12</strain>
    </source>
</reference>
<comment type="caution">
    <text evidence="3">The sequence shown here is derived from an EMBL/GenBank/DDBJ whole genome shotgun (WGS) entry which is preliminary data.</text>
</comment>
<organism evidence="3 4">
    <name type="scientific">Flaviaesturariibacter flavus</name>
    <dbReference type="NCBI Taxonomy" id="2502780"/>
    <lineage>
        <taxon>Bacteria</taxon>
        <taxon>Pseudomonadati</taxon>
        <taxon>Bacteroidota</taxon>
        <taxon>Chitinophagia</taxon>
        <taxon>Chitinophagales</taxon>
        <taxon>Chitinophagaceae</taxon>
        <taxon>Flaviaestuariibacter</taxon>
    </lineage>
</organism>